<dbReference type="Proteomes" id="UP000318483">
    <property type="component" value="Plasmid unnamed1"/>
</dbReference>
<dbReference type="NCBIfam" id="TIGR04354">
    <property type="entry name" value="amphi-Trp"/>
    <property type="match status" value="1"/>
</dbReference>
<geneLocation type="plasmid" evidence="1 2">
    <name>unnamed1</name>
</geneLocation>
<protein>
    <submittedName>
        <fullName evidence="1">Amphi-Trp domain-containing protein</fullName>
    </submittedName>
</protein>
<gene>
    <name evidence="1" type="ORF">FPZ52_13020</name>
</gene>
<keyword evidence="1" id="KW-0614">Plasmid</keyword>
<evidence type="ECO:0000313" key="1">
    <source>
        <dbReference type="EMBL" id="QDY70608.1"/>
    </source>
</evidence>
<dbReference type="AlphaFoldDB" id="A0A5B8J159"/>
<proteinExistence type="predicted"/>
<name>A0A5B8J159_9RHOB</name>
<reference evidence="1 2" key="1">
    <citation type="submission" date="2019-07" db="EMBL/GenBank/DDBJ databases">
        <title>Litoreibacter alkalisoli sp. nov., isolated from saline-alkaline soil.</title>
        <authorList>
            <person name="Wang S."/>
            <person name="Xu L."/>
            <person name="Xing Y.-T."/>
            <person name="Sun J.-Q."/>
        </authorList>
    </citation>
    <scope>NUCLEOTIDE SEQUENCE [LARGE SCALE GENOMIC DNA]</scope>
    <source>
        <strain evidence="1 2">LN3S51</strain>
        <plasmid evidence="1 2">unnamed1</plasmid>
    </source>
</reference>
<organism evidence="1 2">
    <name type="scientific">Qingshengfaniella alkalisoli</name>
    <dbReference type="NCBI Taxonomy" id="2599296"/>
    <lineage>
        <taxon>Bacteria</taxon>
        <taxon>Pseudomonadati</taxon>
        <taxon>Pseudomonadota</taxon>
        <taxon>Alphaproteobacteria</taxon>
        <taxon>Rhodobacterales</taxon>
        <taxon>Paracoccaceae</taxon>
        <taxon>Qingshengfaniella</taxon>
    </lineage>
</organism>
<evidence type="ECO:0000313" key="2">
    <source>
        <dbReference type="Proteomes" id="UP000318483"/>
    </source>
</evidence>
<dbReference type="OrthoDB" id="5422838at2"/>
<dbReference type="InterPro" id="IPR027598">
    <property type="entry name" value="Amphi-Trp_dom"/>
</dbReference>
<sequence length="88" mass="9677">MKADAKFRHNSLQDRKTIRTLLKAVTAGIGKGELSLKDGNGEIVLEPDGLLNLRIRADRVEGSCRLDLRITWNDDLAEPEAKAPPKVG</sequence>
<dbReference type="EMBL" id="CP042262">
    <property type="protein sequence ID" value="QDY70608.1"/>
    <property type="molecule type" value="Genomic_DNA"/>
</dbReference>
<dbReference type="KEGG" id="lit:FPZ52_13020"/>
<dbReference type="RefSeq" id="WP_146366024.1">
    <property type="nucleotide sequence ID" value="NZ_CP042262.1"/>
</dbReference>
<accession>A0A5B8J159</accession>
<keyword evidence="2" id="KW-1185">Reference proteome</keyword>